<organism evidence="8 9">
    <name type="scientific">Potamilus streckersoni</name>
    <dbReference type="NCBI Taxonomy" id="2493646"/>
    <lineage>
        <taxon>Eukaryota</taxon>
        <taxon>Metazoa</taxon>
        <taxon>Spiralia</taxon>
        <taxon>Lophotrochozoa</taxon>
        <taxon>Mollusca</taxon>
        <taxon>Bivalvia</taxon>
        <taxon>Autobranchia</taxon>
        <taxon>Heteroconchia</taxon>
        <taxon>Palaeoheterodonta</taxon>
        <taxon>Unionida</taxon>
        <taxon>Unionoidea</taxon>
        <taxon>Unionidae</taxon>
        <taxon>Ambleminae</taxon>
        <taxon>Lampsilini</taxon>
        <taxon>Potamilus</taxon>
    </lineage>
</organism>
<keyword evidence="4 5" id="KW-0472">Membrane</keyword>
<sequence>MATYEQSTTMTTSHSSGDGIGLDRLYIRSLKAILKIIEVVLDIIAFICAVWVYWVNIGGGWVQFVTMSAFITTLIFFFFHLFRIIYKLPGPWGLIELIYYVLYSVMLLIAGIVAAASAIHHSAIGATAFFTFAAFVVYCVDTYLLFRGWRFTSSTSRETTAATTTTTSQTTYETRTQY</sequence>
<evidence type="ECO:0000256" key="6">
    <source>
        <dbReference type="SAM" id="Phobius"/>
    </source>
</evidence>
<feature type="transmembrane region" description="Helical" evidence="6">
    <location>
        <begin position="60"/>
        <end position="85"/>
    </location>
</feature>
<dbReference type="Pfam" id="PF01284">
    <property type="entry name" value="MARVEL"/>
    <property type="match status" value="1"/>
</dbReference>
<name>A0AAE0SVG3_9BIVA</name>
<dbReference type="Proteomes" id="UP001195483">
    <property type="component" value="Unassembled WGS sequence"/>
</dbReference>
<feature type="transmembrane region" description="Helical" evidence="6">
    <location>
        <begin position="125"/>
        <end position="146"/>
    </location>
</feature>
<evidence type="ECO:0000259" key="7">
    <source>
        <dbReference type="PROSITE" id="PS51225"/>
    </source>
</evidence>
<evidence type="ECO:0000256" key="5">
    <source>
        <dbReference type="PROSITE-ProRule" id="PRU00581"/>
    </source>
</evidence>
<keyword evidence="2 5" id="KW-0812">Transmembrane</keyword>
<dbReference type="PANTHER" id="PTHR22776">
    <property type="entry name" value="MARVEL-CONTAINING POTENTIAL LIPID RAFT-ASSOCIATED PROTEIN"/>
    <property type="match status" value="1"/>
</dbReference>
<dbReference type="AlphaFoldDB" id="A0AAE0SVG3"/>
<keyword evidence="3 6" id="KW-1133">Transmembrane helix</keyword>
<dbReference type="PANTHER" id="PTHR22776:SF49">
    <property type="entry name" value="MARVEL DOMAIN-CONTAINING PROTEIN"/>
    <property type="match status" value="1"/>
</dbReference>
<evidence type="ECO:0000313" key="8">
    <source>
        <dbReference type="EMBL" id="KAK3598910.1"/>
    </source>
</evidence>
<dbReference type="GO" id="GO:0016020">
    <property type="term" value="C:membrane"/>
    <property type="evidence" value="ECO:0007669"/>
    <property type="project" value="UniProtKB-SubCell"/>
</dbReference>
<keyword evidence="9" id="KW-1185">Reference proteome</keyword>
<evidence type="ECO:0000256" key="4">
    <source>
        <dbReference type="ARBA" id="ARBA00023136"/>
    </source>
</evidence>
<accession>A0AAE0SVG3</accession>
<evidence type="ECO:0000313" key="9">
    <source>
        <dbReference type="Proteomes" id="UP001195483"/>
    </source>
</evidence>
<protein>
    <recommendedName>
        <fullName evidence="7">MARVEL domain-containing protein</fullName>
    </recommendedName>
</protein>
<dbReference type="EMBL" id="JAEAOA010002121">
    <property type="protein sequence ID" value="KAK3598910.1"/>
    <property type="molecule type" value="Genomic_DNA"/>
</dbReference>
<comment type="subcellular location">
    <subcellularLocation>
        <location evidence="1">Membrane</location>
        <topology evidence="1">Multi-pass membrane protein</topology>
    </subcellularLocation>
</comment>
<reference evidence="8" key="2">
    <citation type="journal article" date="2021" name="Genome Biol. Evol.">
        <title>Developing a high-quality reference genome for a parasitic bivalve with doubly uniparental inheritance (Bivalvia: Unionida).</title>
        <authorList>
            <person name="Smith C.H."/>
        </authorList>
    </citation>
    <scope>NUCLEOTIDE SEQUENCE</scope>
    <source>
        <strain evidence="8">CHS0354</strain>
        <tissue evidence="8">Mantle</tissue>
    </source>
</reference>
<dbReference type="PROSITE" id="PS51225">
    <property type="entry name" value="MARVEL"/>
    <property type="match status" value="1"/>
</dbReference>
<reference evidence="8" key="1">
    <citation type="journal article" date="2021" name="Genome Biol. Evol.">
        <title>A High-Quality Reference Genome for a Parasitic Bivalve with Doubly Uniparental Inheritance (Bivalvia: Unionida).</title>
        <authorList>
            <person name="Smith C.H."/>
        </authorList>
    </citation>
    <scope>NUCLEOTIDE SEQUENCE</scope>
    <source>
        <strain evidence="8">CHS0354</strain>
    </source>
</reference>
<feature type="transmembrane region" description="Helical" evidence="6">
    <location>
        <begin position="97"/>
        <end position="119"/>
    </location>
</feature>
<feature type="transmembrane region" description="Helical" evidence="6">
    <location>
        <begin position="32"/>
        <end position="54"/>
    </location>
</feature>
<evidence type="ECO:0000256" key="1">
    <source>
        <dbReference type="ARBA" id="ARBA00004141"/>
    </source>
</evidence>
<gene>
    <name evidence="8" type="ORF">CHS0354_036217</name>
</gene>
<proteinExistence type="predicted"/>
<evidence type="ECO:0000256" key="3">
    <source>
        <dbReference type="ARBA" id="ARBA00022989"/>
    </source>
</evidence>
<reference evidence="8" key="3">
    <citation type="submission" date="2023-05" db="EMBL/GenBank/DDBJ databases">
        <authorList>
            <person name="Smith C.H."/>
        </authorList>
    </citation>
    <scope>NUCLEOTIDE SEQUENCE</scope>
    <source>
        <strain evidence="8">CHS0354</strain>
        <tissue evidence="8">Mantle</tissue>
    </source>
</reference>
<feature type="domain" description="MARVEL" evidence="7">
    <location>
        <begin position="26"/>
        <end position="150"/>
    </location>
</feature>
<dbReference type="InterPro" id="IPR008253">
    <property type="entry name" value="Marvel"/>
</dbReference>
<comment type="caution">
    <text evidence="8">The sequence shown here is derived from an EMBL/GenBank/DDBJ whole genome shotgun (WGS) entry which is preliminary data.</text>
</comment>
<dbReference type="InterPro" id="IPR050578">
    <property type="entry name" value="MARVEL-CKLF_proteins"/>
</dbReference>
<evidence type="ECO:0000256" key="2">
    <source>
        <dbReference type="ARBA" id="ARBA00022692"/>
    </source>
</evidence>